<dbReference type="Gene3D" id="1.10.340.30">
    <property type="entry name" value="Hypothetical protein, domain 2"/>
    <property type="match status" value="1"/>
</dbReference>
<evidence type="ECO:0000256" key="2">
    <source>
        <dbReference type="ARBA" id="ARBA00022763"/>
    </source>
</evidence>
<protein>
    <recommendedName>
        <fullName evidence="4">HhH-GPD domain-containing protein</fullName>
    </recommendedName>
</protein>
<dbReference type="GO" id="GO:0006307">
    <property type="term" value="P:DNA alkylation repair"/>
    <property type="evidence" value="ECO:0007669"/>
    <property type="project" value="TreeGrafter"/>
</dbReference>
<dbReference type="GO" id="GO:0008725">
    <property type="term" value="F:DNA-3-methyladenine glycosylase activity"/>
    <property type="evidence" value="ECO:0007669"/>
    <property type="project" value="TreeGrafter"/>
</dbReference>
<evidence type="ECO:0000259" key="4">
    <source>
        <dbReference type="SMART" id="SM00478"/>
    </source>
</evidence>
<dbReference type="GO" id="GO:0006285">
    <property type="term" value="P:base-excision repair, AP site formation"/>
    <property type="evidence" value="ECO:0007669"/>
    <property type="project" value="TreeGrafter"/>
</dbReference>
<dbReference type="GO" id="GO:0005737">
    <property type="term" value="C:cytoplasm"/>
    <property type="evidence" value="ECO:0007669"/>
    <property type="project" value="TreeGrafter"/>
</dbReference>
<organism evidence="5">
    <name type="scientific">marine metagenome</name>
    <dbReference type="NCBI Taxonomy" id="408172"/>
    <lineage>
        <taxon>unclassified sequences</taxon>
        <taxon>metagenomes</taxon>
        <taxon>ecological metagenomes</taxon>
    </lineage>
</organism>
<dbReference type="Pfam" id="PF00730">
    <property type="entry name" value="HhH-GPD"/>
    <property type="match status" value="1"/>
</dbReference>
<dbReference type="GO" id="GO:0032993">
    <property type="term" value="C:protein-DNA complex"/>
    <property type="evidence" value="ECO:0007669"/>
    <property type="project" value="TreeGrafter"/>
</dbReference>
<dbReference type="InterPro" id="IPR051912">
    <property type="entry name" value="Alkylbase_DNA_Glycosylase/TA"/>
</dbReference>
<dbReference type="PANTHER" id="PTHR43003">
    <property type="entry name" value="DNA-3-METHYLADENINE GLYCOSYLASE"/>
    <property type="match status" value="1"/>
</dbReference>
<gene>
    <name evidence="5" type="ORF">METZ01_LOCUS213495</name>
</gene>
<dbReference type="PANTHER" id="PTHR43003:SF5">
    <property type="entry name" value="DNA-3-METHYLADENINE GLYCOSYLASE"/>
    <property type="match status" value="1"/>
</dbReference>
<dbReference type="GO" id="GO:0043916">
    <property type="term" value="F:DNA-7-methylguanine glycosylase activity"/>
    <property type="evidence" value="ECO:0007669"/>
    <property type="project" value="TreeGrafter"/>
</dbReference>
<evidence type="ECO:0000256" key="3">
    <source>
        <dbReference type="ARBA" id="ARBA00023204"/>
    </source>
</evidence>
<evidence type="ECO:0000313" key="5">
    <source>
        <dbReference type="EMBL" id="SVB60641.1"/>
    </source>
</evidence>
<dbReference type="SMART" id="SM00478">
    <property type="entry name" value="ENDO3c"/>
    <property type="match status" value="1"/>
</dbReference>
<dbReference type="SUPFAM" id="SSF48150">
    <property type="entry name" value="DNA-glycosylase"/>
    <property type="match status" value="1"/>
</dbReference>
<dbReference type="InterPro" id="IPR003265">
    <property type="entry name" value="HhH-GPD_domain"/>
</dbReference>
<dbReference type="EMBL" id="UINC01049187">
    <property type="protein sequence ID" value="SVB60641.1"/>
    <property type="molecule type" value="Genomic_DNA"/>
</dbReference>
<dbReference type="GO" id="GO:0032131">
    <property type="term" value="F:alkylated DNA binding"/>
    <property type="evidence" value="ECO:0007669"/>
    <property type="project" value="TreeGrafter"/>
</dbReference>
<reference evidence="5" key="1">
    <citation type="submission" date="2018-05" db="EMBL/GenBank/DDBJ databases">
        <authorList>
            <person name="Lanie J.A."/>
            <person name="Ng W.-L."/>
            <person name="Kazmierczak K.M."/>
            <person name="Andrzejewski T.M."/>
            <person name="Davidsen T.M."/>
            <person name="Wayne K.J."/>
            <person name="Tettelin H."/>
            <person name="Glass J.I."/>
            <person name="Rusch D."/>
            <person name="Podicherti R."/>
            <person name="Tsui H.-C.T."/>
            <person name="Winkler M.E."/>
        </authorList>
    </citation>
    <scope>NUCLEOTIDE SEQUENCE</scope>
</reference>
<dbReference type="Gene3D" id="1.10.1670.40">
    <property type="match status" value="1"/>
</dbReference>
<name>A0A382FF84_9ZZZZ</name>
<dbReference type="InterPro" id="IPR011257">
    <property type="entry name" value="DNA_glycosylase"/>
</dbReference>
<dbReference type="CDD" id="cd00056">
    <property type="entry name" value="ENDO3c"/>
    <property type="match status" value="1"/>
</dbReference>
<evidence type="ECO:0000256" key="1">
    <source>
        <dbReference type="ARBA" id="ARBA00010817"/>
    </source>
</evidence>
<dbReference type="AlphaFoldDB" id="A0A382FF84"/>
<comment type="similarity">
    <text evidence="1">Belongs to the alkylbase DNA glycosidase AlkA family.</text>
</comment>
<accession>A0A382FF84</accession>
<keyword evidence="3" id="KW-0234">DNA repair</keyword>
<proteinExistence type="inferred from homology"/>
<keyword evidence="2" id="KW-0227">DNA damage</keyword>
<sequence length="212" mass="24616">MKREFRSIPSRKEILQHFDKNDVVIAQLIRKFGPIKLKRNRRYFLVLCNAIIGQQISVSAADAIATRFGKLFNGFSPTPQKVISLSAVDLRKVGLSKQKVAYLKDLSFHFHNKIIRPHRLNYMGNEEVIRQLIEVYGIGRWTAEMFLIFSLNRPDILPVGDLGLKLALKKLYGMRQLPSVKRMRAIGRKWSPLETVGTWYAWRTQDEKIISY</sequence>
<dbReference type="FunFam" id="1.10.340.30:FF:000004">
    <property type="entry name" value="DNA-3-methyladenine glycosylase II"/>
    <property type="match status" value="1"/>
</dbReference>
<feature type="domain" description="HhH-GPD" evidence="4">
    <location>
        <begin position="52"/>
        <end position="206"/>
    </location>
</feature>